<proteinExistence type="predicted"/>
<organism evidence="2 3">
    <name type="scientific">Candidatus Protofrankia datiscae</name>
    <dbReference type="NCBI Taxonomy" id="2716812"/>
    <lineage>
        <taxon>Bacteria</taxon>
        <taxon>Bacillati</taxon>
        <taxon>Actinomycetota</taxon>
        <taxon>Actinomycetes</taxon>
        <taxon>Frankiales</taxon>
        <taxon>Frankiaceae</taxon>
        <taxon>Protofrankia</taxon>
    </lineage>
</organism>
<protein>
    <submittedName>
        <fullName evidence="2">Uncharacterized protein</fullName>
    </submittedName>
</protein>
<dbReference type="Proteomes" id="UP000001549">
    <property type="component" value="Chromosome"/>
</dbReference>
<keyword evidence="3" id="KW-1185">Reference proteome</keyword>
<accession>F8B0D3</accession>
<feature type="region of interest" description="Disordered" evidence="1">
    <location>
        <begin position="1"/>
        <end position="23"/>
    </location>
</feature>
<gene>
    <name evidence="2" type="ordered locus">FsymDg_1274</name>
</gene>
<dbReference type="AlphaFoldDB" id="F8B0D3"/>
<evidence type="ECO:0000256" key="1">
    <source>
        <dbReference type="SAM" id="MobiDB-lite"/>
    </source>
</evidence>
<name>F8B0D3_9ACTN</name>
<sequence length="86" mass="9666">MPSPTATRQRRRPAGDGRIAARQQRRQRMFLARLGSARRPADRLGVAVDYLRGALADVPPVQAEREVDALVRQITEVVARLHGRTR</sequence>
<dbReference type="HOGENOM" id="CLU_2493347_0_0_11"/>
<reference evidence="2 3" key="1">
    <citation type="submission" date="2011-05" db="EMBL/GenBank/DDBJ databases">
        <title>Complete sequence of chromosome of Frankia symbiont of Datisca glomerata.</title>
        <authorList>
            <consortium name="US DOE Joint Genome Institute"/>
            <person name="Lucas S."/>
            <person name="Han J."/>
            <person name="Lapidus A."/>
            <person name="Cheng J.-F."/>
            <person name="Goodwin L."/>
            <person name="Pitluck S."/>
            <person name="Peters L."/>
            <person name="Mikhailova N."/>
            <person name="Chertkov O."/>
            <person name="Teshima H."/>
            <person name="Han C."/>
            <person name="Tapia R."/>
            <person name="Land M."/>
            <person name="Hauser L."/>
            <person name="Kyrpides N."/>
            <person name="Ivanova N."/>
            <person name="Pagani I."/>
            <person name="Berry A."/>
            <person name="Pawlowski K."/>
            <person name="Persson T."/>
            <person name="Vanden Heuvel B."/>
            <person name="Benson D."/>
            <person name="Woyke T."/>
        </authorList>
    </citation>
    <scope>NUCLEOTIDE SEQUENCE [LARGE SCALE GENOMIC DNA]</scope>
    <source>
        <strain evidence="3">4085684</strain>
    </source>
</reference>
<dbReference type="KEGG" id="fsy:FsymDg_1274"/>
<dbReference type="STRING" id="656024.FsymDg_1274"/>
<dbReference type="EMBL" id="CP002801">
    <property type="protein sequence ID" value="AEH08759.1"/>
    <property type="molecule type" value="Genomic_DNA"/>
</dbReference>
<dbReference type="RefSeq" id="WP_013872733.1">
    <property type="nucleotide sequence ID" value="NC_015656.1"/>
</dbReference>
<evidence type="ECO:0000313" key="2">
    <source>
        <dbReference type="EMBL" id="AEH08759.1"/>
    </source>
</evidence>
<evidence type="ECO:0000313" key="3">
    <source>
        <dbReference type="Proteomes" id="UP000001549"/>
    </source>
</evidence>